<dbReference type="Proteomes" id="UP000245591">
    <property type="component" value="Unassembled WGS sequence"/>
</dbReference>
<dbReference type="InterPro" id="IPR001254">
    <property type="entry name" value="Trypsin_dom"/>
</dbReference>
<dbReference type="SUPFAM" id="SSF50494">
    <property type="entry name" value="Trypsin-like serine proteases"/>
    <property type="match status" value="1"/>
</dbReference>
<dbReference type="InterPro" id="IPR043504">
    <property type="entry name" value="Peptidase_S1_PA_chymotrypsin"/>
</dbReference>
<dbReference type="EMBL" id="MBFU01000125">
    <property type="protein sequence ID" value="PWA01852.1"/>
    <property type="molecule type" value="Genomic_DNA"/>
</dbReference>
<keyword evidence="6" id="KW-1185">Reference proteome</keyword>
<dbReference type="InterPro" id="IPR001314">
    <property type="entry name" value="Peptidase_S1A"/>
</dbReference>
<dbReference type="PANTHER" id="PTHR24260:SF136">
    <property type="entry name" value="GH08193P-RELATED"/>
    <property type="match status" value="1"/>
</dbReference>
<dbReference type="CDD" id="cd00190">
    <property type="entry name" value="Tryp_SPc"/>
    <property type="match status" value="1"/>
</dbReference>
<feature type="region of interest" description="Disordered" evidence="3">
    <location>
        <begin position="238"/>
        <end position="259"/>
    </location>
</feature>
<protein>
    <recommendedName>
        <fullName evidence="4">Peptidase S1 domain-containing protein</fullName>
    </recommendedName>
</protein>
<evidence type="ECO:0000313" key="6">
    <source>
        <dbReference type="Proteomes" id="UP000245591"/>
    </source>
</evidence>
<dbReference type="Pfam" id="PF00089">
    <property type="entry name" value="Trypsin"/>
    <property type="match status" value="1"/>
</dbReference>
<dbReference type="InterPro" id="IPR051333">
    <property type="entry name" value="CLIP_Serine_Protease"/>
</dbReference>
<proteinExistence type="predicted"/>
<dbReference type="PRINTS" id="PR00722">
    <property type="entry name" value="CHYMOTRYPSIN"/>
</dbReference>
<evidence type="ECO:0000256" key="1">
    <source>
        <dbReference type="ARBA" id="ARBA00023157"/>
    </source>
</evidence>
<sequence>MICGGTLLMPDVVVTAAHCVYNELKQKLPVSSFYISVGDSRYLNEESDTYKIETINIHPEFDIESLDNDLAIVTLLENISNQKVTYSKIFNKEVNGDMAVEAAGWGAVSNESEKTPETLMSVELRVSFSKNCKALNYLWDENKKSVCTSNVNGKDTCFGDSGGPLLYTGDIKRPIVGIISYGASPEQSEKVECGIDGGVAYFTNLNYYIPWIKSIPQVFNEDMLFFNDQENFPQKKDRTEEINNQKLPPNSKESSSDGLKTTKNGINCVKNGAYILALSKSLFFYAILLLL</sequence>
<keyword evidence="2" id="KW-0645">Protease</keyword>
<dbReference type="InterPro" id="IPR009003">
    <property type="entry name" value="Peptidase_S1_PA"/>
</dbReference>
<dbReference type="GO" id="GO:0006508">
    <property type="term" value="P:proteolysis"/>
    <property type="evidence" value="ECO:0007669"/>
    <property type="project" value="UniProtKB-KW"/>
</dbReference>
<feature type="compositionally biased region" description="Polar residues" evidence="3">
    <location>
        <begin position="244"/>
        <end position="259"/>
    </location>
</feature>
<dbReference type="Gene3D" id="2.40.10.10">
    <property type="entry name" value="Trypsin-like serine proteases"/>
    <property type="match status" value="1"/>
</dbReference>
<dbReference type="PANTHER" id="PTHR24260">
    <property type="match status" value="1"/>
</dbReference>
<name>A0A2U1J9R5_SMIAN</name>
<accession>A0A2U1J9R5</accession>
<dbReference type="PROSITE" id="PS50240">
    <property type="entry name" value="TRYPSIN_DOM"/>
    <property type="match status" value="1"/>
</dbReference>
<evidence type="ECO:0000259" key="4">
    <source>
        <dbReference type="PROSITE" id="PS50240"/>
    </source>
</evidence>
<keyword evidence="1" id="KW-1015">Disulfide bond</keyword>
<feature type="domain" description="Peptidase S1" evidence="4">
    <location>
        <begin position="1"/>
        <end position="217"/>
    </location>
</feature>
<reference evidence="5 6" key="1">
    <citation type="journal article" date="2018" name="MBio">
        <title>Comparative Genomics Reveals the Core Gene Toolbox for the Fungus-Insect Symbiosis.</title>
        <authorList>
            <person name="Wang Y."/>
            <person name="Stata M."/>
            <person name="Wang W."/>
            <person name="Stajich J.E."/>
            <person name="White M.M."/>
            <person name="Moncalvo J.M."/>
        </authorList>
    </citation>
    <scope>NUCLEOTIDE SEQUENCE [LARGE SCALE GENOMIC DNA]</scope>
    <source>
        <strain evidence="5 6">AUS-126-30</strain>
    </source>
</reference>
<dbReference type="GO" id="GO:0004252">
    <property type="term" value="F:serine-type endopeptidase activity"/>
    <property type="evidence" value="ECO:0007669"/>
    <property type="project" value="InterPro"/>
</dbReference>
<keyword evidence="2" id="KW-0378">Hydrolase</keyword>
<dbReference type="InterPro" id="IPR018114">
    <property type="entry name" value="TRYPSIN_HIS"/>
</dbReference>
<evidence type="ECO:0000313" key="5">
    <source>
        <dbReference type="EMBL" id="PWA01852.1"/>
    </source>
</evidence>
<dbReference type="InterPro" id="IPR033116">
    <property type="entry name" value="TRYPSIN_SER"/>
</dbReference>
<dbReference type="SMART" id="SM00020">
    <property type="entry name" value="Tryp_SPc"/>
    <property type="match status" value="1"/>
</dbReference>
<evidence type="ECO:0000256" key="3">
    <source>
        <dbReference type="SAM" id="MobiDB-lite"/>
    </source>
</evidence>
<organism evidence="5 6">
    <name type="scientific">Smittium angustum</name>
    <dbReference type="NCBI Taxonomy" id="133377"/>
    <lineage>
        <taxon>Eukaryota</taxon>
        <taxon>Fungi</taxon>
        <taxon>Fungi incertae sedis</taxon>
        <taxon>Zoopagomycota</taxon>
        <taxon>Kickxellomycotina</taxon>
        <taxon>Harpellomycetes</taxon>
        <taxon>Harpellales</taxon>
        <taxon>Legeriomycetaceae</taxon>
        <taxon>Smittium</taxon>
    </lineage>
</organism>
<gene>
    <name evidence="5" type="ORF">BB558_002023</name>
</gene>
<dbReference type="PROSITE" id="PS00134">
    <property type="entry name" value="TRYPSIN_HIS"/>
    <property type="match status" value="1"/>
</dbReference>
<evidence type="ECO:0000256" key="2">
    <source>
        <dbReference type="RuleBase" id="RU363034"/>
    </source>
</evidence>
<keyword evidence="2" id="KW-0720">Serine protease</keyword>
<dbReference type="AlphaFoldDB" id="A0A2U1J9R5"/>
<dbReference type="PROSITE" id="PS00135">
    <property type="entry name" value="TRYPSIN_SER"/>
    <property type="match status" value="1"/>
</dbReference>
<comment type="caution">
    <text evidence="5">The sequence shown here is derived from an EMBL/GenBank/DDBJ whole genome shotgun (WGS) entry which is preliminary data.</text>
</comment>